<name>A0A7W6RBE2_9PROT</name>
<dbReference type="EMBL" id="JACIGK010000005">
    <property type="protein sequence ID" value="MBB4265403.1"/>
    <property type="molecule type" value="Genomic_DNA"/>
</dbReference>
<sequence length="145" mass="16152">MRLYLQNPAYIKEHFPNAARRIRDYVNRDPDLNHTIQFNEFGAPLGLGALGAFGLALRPGSVTAFGPVMAGRRAVVAAAERLAPVTVRGDKPCRQKKPALKAFHTIIDRCRLMPRPRPCFIPRIFVREAMVDNQCGFCEGGGKNY</sequence>
<dbReference type="AlphaFoldDB" id="A0A7W6RBE2"/>
<reference evidence="1 2" key="1">
    <citation type="submission" date="2020-08" db="EMBL/GenBank/DDBJ databases">
        <title>Genome sequencing of Purple Non-Sulfur Bacteria from various extreme environments.</title>
        <authorList>
            <person name="Mayer M."/>
        </authorList>
    </citation>
    <scope>NUCLEOTIDE SEQUENCE [LARGE SCALE GENOMIC DNA]</scope>
    <source>
        <strain evidence="1 2">JA131</strain>
    </source>
</reference>
<accession>A0A7W6RBE2</accession>
<evidence type="ECO:0000313" key="1">
    <source>
        <dbReference type="EMBL" id="MBB4265403.1"/>
    </source>
</evidence>
<proteinExistence type="predicted"/>
<protein>
    <submittedName>
        <fullName evidence="1">Uncharacterized protein</fullName>
    </submittedName>
</protein>
<dbReference type="Proteomes" id="UP000554286">
    <property type="component" value="Unassembled WGS sequence"/>
</dbReference>
<comment type="caution">
    <text evidence="1">The sequence shown here is derived from an EMBL/GenBank/DDBJ whole genome shotgun (WGS) entry which is preliminary data.</text>
</comment>
<organism evidence="1 2">
    <name type="scientific">Roseospira visakhapatnamensis</name>
    <dbReference type="NCBI Taxonomy" id="390880"/>
    <lineage>
        <taxon>Bacteria</taxon>
        <taxon>Pseudomonadati</taxon>
        <taxon>Pseudomonadota</taxon>
        <taxon>Alphaproteobacteria</taxon>
        <taxon>Rhodospirillales</taxon>
        <taxon>Rhodospirillaceae</taxon>
        <taxon>Roseospira</taxon>
    </lineage>
</organism>
<gene>
    <name evidence="1" type="ORF">GGD89_001021</name>
</gene>
<evidence type="ECO:0000313" key="2">
    <source>
        <dbReference type="Proteomes" id="UP000554286"/>
    </source>
</evidence>
<keyword evidence="2" id="KW-1185">Reference proteome</keyword>